<evidence type="ECO:0000256" key="2">
    <source>
        <dbReference type="ARBA" id="ARBA00022723"/>
    </source>
</evidence>
<keyword evidence="4 7" id="KW-0863">Zinc-finger</keyword>
<protein>
    <submittedName>
        <fullName evidence="9">---NA</fullName>
    </submittedName>
</protein>
<dbReference type="FunFam" id="3.30.160.60:FF:000446">
    <property type="entry name" value="Zinc finger protein"/>
    <property type="match status" value="1"/>
</dbReference>
<evidence type="ECO:0000259" key="8">
    <source>
        <dbReference type="PROSITE" id="PS50157"/>
    </source>
</evidence>
<keyword evidence="3" id="KW-0677">Repeat</keyword>
<dbReference type="GO" id="GO:0000978">
    <property type="term" value="F:RNA polymerase II cis-regulatory region sequence-specific DNA binding"/>
    <property type="evidence" value="ECO:0007669"/>
    <property type="project" value="TreeGrafter"/>
</dbReference>
<dbReference type="EMBL" id="OX597815">
    <property type="protein sequence ID" value="CAI9717260.1"/>
    <property type="molecule type" value="Genomic_DNA"/>
</dbReference>
<evidence type="ECO:0000256" key="3">
    <source>
        <dbReference type="ARBA" id="ARBA00022737"/>
    </source>
</evidence>
<evidence type="ECO:0000256" key="1">
    <source>
        <dbReference type="ARBA" id="ARBA00004123"/>
    </source>
</evidence>
<keyword evidence="6" id="KW-0539">Nucleus</keyword>
<dbReference type="GO" id="GO:0008270">
    <property type="term" value="F:zinc ion binding"/>
    <property type="evidence" value="ECO:0007669"/>
    <property type="project" value="UniProtKB-KW"/>
</dbReference>
<dbReference type="PANTHER" id="PTHR23226:SF416">
    <property type="entry name" value="FI01424P"/>
    <property type="match status" value="1"/>
</dbReference>
<organism evidence="9 10">
    <name type="scientific">Octopus vulgaris</name>
    <name type="common">Common octopus</name>
    <dbReference type="NCBI Taxonomy" id="6645"/>
    <lineage>
        <taxon>Eukaryota</taxon>
        <taxon>Metazoa</taxon>
        <taxon>Spiralia</taxon>
        <taxon>Lophotrochozoa</taxon>
        <taxon>Mollusca</taxon>
        <taxon>Cephalopoda</taxon>
        <taxon>Coleoidea</taxon>
        <taxon>Octopodiformes</taxon>
        <taxon>Octopoda</taxon>
        <taxon>Incirrata</taxon>
        <taxon>Octopodidae</taxon>
        <taxon>Octopus</taxon>
    </lineage>
</organism>
<comment type="subcellular location">
    <subcellularLocation>
        <location evidence="1">Nucleus</location>
    </subcellularLocation>
</comment>
<evidence type="ECO:0000256" key="7">
    <source>
        <dbReference type="PROSITE-ProRule" id="PRU00042"/>
    </source>
</evidence>
<dbReference type="AlphaFoldDB" id="A0AA36EYY3"/>
<keyword evidence="10" id="KW-1185">Reference proteome</keyword>
<evidence type="ECO:0000313" key="10">
    <source>
        <dbReference type="Proteomes" id="UP001162480"/>
    </source>
</evidence>
<dbReference type="PANTHER" id="PTHR23226">
    <property type="entry name" value="ZINC FINGER AND SCAN DOMAIN-CONTAINING"/>
    <property type="match status" value="1"/>
</dbReference>
<dbReference type="GO" id="GO:0000981">
    <property type="term" value="F:DNA-binding transcription factor activity, RNA polymerase II-specific"/>
    <property type="evidence" value="ECO:0007669"/>
    <property type="project" value="TreeGrafter"/>
</dbReference>
<dbReference type="InterPro" id="IPR013087">
    <property type="entry name" value="Znf_C2H2_type"/>
</dbReference>
<reference evidence="9" key="1">
    <citation type="submission" date="2023-08" db="EMBL/GenBank/DDBJ databases">
        <authorList>
            <person name="Alioto T."/>
            <person name="Alioto T."/>
            <person name="Gomez Garrido J."/>
        </authorList>
    </citation>
    <scope>NUCLEOTIDE SEQUENCE</scope>
</reference>
<dbReference type="SUPFAM" id="SSF57667">
    <property type="entry name" value="beta-beta-alpha zinc fingers"/>
    <property type="match status" value="1"/>
</dbReference>
<keyword evidence="5" id="KW-0862">Zinc</keyword>
<proteinExistence type="predicted"/>
<keyword evidence="2" id="KW-0479">Metal-binding</keyword>
<accession>A0AA36EYY3</accession>
<evidence type="ECO:0000313" key="9">
    <source>
        <dbReference type="EMBL" id="CAI9717260.1"/>
    </source>
</evidence>
<dbReference type="PROSITE" id="PS50157">
    <property type="entry name" value="ZINC_FINGER_C2H2_2"/>
    <property type="match status" value="1"/>
</dbReference>
<dbReference type="GO" id="GO:0005634">
    <property type="term" value="C:nucleus"/>
    <property type="evidence" value="ECO:0007669"/>
    <property type="project" value="UniProtKB-SubCell"/>
</dbReference>
<dbReference type="Gene3D" id="3.30.160.60">
    <property type="entry name" value="Classic Zinc Finger"/>
    <property type="match status" value="2"/>
</dbReference>
<evidence type="ECO:0000256" key="6">
    <source>
        <dbReference type="ARBA" id="ARBA00023242"/>
    </source>
</evidence>
<dbReference type="InterPro" id="IPR036236">
    <property type="entry name" value="Znf_C2H2_sf"/>
</dbReference>
<sequence>MIASFTFMTFEVNVLGQYLKPHHCDICGKTFFNNCDLSCYRYTHTGEKLYYCDICGKTFFHRSNIIYKHTQERNHSIVMSMGKNSYRFDICDITFSHKTNLVLVLVHTIEKPYCDI</sequence>
<evidence type="ECO:0000256" key="5">
    <source>
        <dbReference type="ARBA" id="ARBA00022833"/>
    </source>
</evidence>
<dbReference type="Proteomes" id="UP001162480">
    <property type="component" value="Chromosome 2"/>
</dbReference>
<evidence type="ECO:0000256" key="4">
    <source>
        <dbReference type="ARBA" id="ARBA00022771"/>
    </source>
</evidence>
<feature type="domain" description="C2H2-type" evidence="8">
    <location>
        <begin position="22"/>
        <end position="49"/>
    </location>
</feature>
<name>A0AA36EYY3_OCTVU</name>
<gene>
    <name evidence="9" type="ORF">OCTVUL_1B016191</name>
</gene>
<dbReference type="Pfam" id="PF00096">
    <property type="entry name" value="zf-C2H2"/>
    <property type="match status" value="1"/>
</dbReference>